<geneLocation type="plasmid" evidence="1 2">
    <name>p48N_2</name>
</geneLocation>
<accession>A0ACD5I4U0</accession>
<proteinExistence type="predicted"/>
<evidence type="ECO:0000313" key="2">
    <source>
        <dbReference type="Proteomes" id="UP000257089"/>
    </source>
</evidence>
<protein>
    <submittedName>
        <fullName evidence="1">Uncharacterized protein</fullName>
    </submittedName>
</protein>
<name>A0ACD5I4U0_9EURY</name>
<gene>
    <name evidence="1" type="ORF">DEQ67_015995</name>
</gene>
<reference evidence="1" key="1">
    <citation type="submission" date="2023-10" db="EMBL/GenBank/DDBJ databases">
        <title>A new archaeal virus that suppresses the transcription of host immunity genes.</title>
        <authorList>
            <person name="Turgeman-Grott I."/>
            <person name="Golan N."/>
            <person name="Neri U."/>
            <person name="Naki D."/>
            <person name="Altman N."/>
            <person name="Eizenshtein K."/>
            <person name="Choudhary D."/>
            <person name="Levi R."/>
            <person name="Himani H."/>
            <person name="Reshef L."/>
            <person name="Papke T.R."/>
            <person name="Gophna U."/>
        </authorList>
    </citation>
    <scope>NUCLEOTIDE SEQUENCE</scope>
    <source>
        <strain evidence="1">Atlit-48N</strain>
    </source>
</reference>
<evidence type="ECO:0000313" key="1">
    <source>
        <dbReference type="EMBL" id="XRJ21592.1"/>
    </source>
</evidence>
<organism evidence="1 2">
    <name type="scientific">Haloferax sp. Atlit-48N</name>
    <dbReference type="NCBI Taxonomy" id="2077198"/>
    <lineage>
        <taxon>Archaea</taxon>
        <taxon>Methanobacteriati</taxon>
        <taxon>Methanobacteriota</taxon>
        <taxon>Stenosarchaea group</taxon>
        <taxon>Halobacteria</taxon>
        <taxon>Halobacteriales</taxon>
        <taxon>Haloferacaceae</taxon>
        <taxon>Haloferax</taxon>
    </lineage>
</organism>
<keyword evidence="1" id="KW-0614">Plasmid</keyword>
<dbReference type="Proteomes" id="UP000257089">
    <property type="component" value="Plasmid p48N_2"/>
</dbReference>
<sequence>MKRAIPILVLLVFFAGCMSGAGAPTGERCDISFEEVASSSVVEITQAVENDGALEVSYEANQIVSTVELVASGQVVETNQTVPEGTHVISVPTEQLENGTVTLRASNPENQTIAEYRIIYCRGDSARVSPDGVDVIIEDESQSVGE</sequence>
<dbReference type="EMBL" id="CP137691">
    <property type="protein sequence ID" value="XRJ21592.1"/>
    <property type="molecule type" value="Genomic_DNA"/>
</dbReference>